<dbReference type="EMBL" id="UFVR01000004">
    <property type="protein sequence ID" value="SUX48398.1"/>
    <property type="molecule type" value="Genomic_DNA"/>
</dbReference>
<name>A0A381FPT3_9FLAO</name>
<evidence type="ECO:0000313" key="1">
    <source>
        <dbReference type="EMBL" id="SUX48398.1"/>
    </source>
</evidence>
<accession>A0A381FPT3</accession>
<dbReference type="Proteomes" id="UP000254282">
    <property type="component" value="Unassembled WGS sequence"/>
</dbReference>
<reference evidence="1 2" key="1">
    <citation type="submission" date="2018-06" db="EMBL/GenBank/DDBJ databases">
        <authorList>
            <consortium name="Pathogen Informatics"/>
            <person name="Doyle S."/>
        </authorList>
    </citation>
    <scope>NUCLEOTIDE SEQUENCE [LARGE SCALE GENOMIC DNA]</scope>
    <source>
        <strain evidence="1 2">NCTC13532</strain>
    </source>
</reference>
<dbReference type="SUPFAM" id="SSF52788">
    <property type="entry name" value="Phosphotyrosine protein phosphatases I"/>
    <property type="match status" value="1"/>
</dbReference>
<dbReference type="PANTHER" id="PTHR43428:SF1">
    <property type="entry name" value="ARSENATE REDUCTASE"/>
    <property type="match status" value="1"/>
</dbReference>
<gene>
    <name evidence="1" type="ORF">NCTC13532_04015</name>
</gene>
<protein>
    <submittedName>
        <fullName evidence="1">Arsenate reductase</fullName>
    </submittedName>
</protein>
<dbReference type="InterPro" id="IPR036196">
    <property type="entry name" value="Ptyr_pPase_sf"/>
</dbReference>
<organism evidence="1 2">
    <name type="scientific">Chryseobacterium indoltheticum</name>
    <dbReference type="NCBI Taxonomy" id="254"/>
    <lineage>
        <taxon>Bacteria</taxon>
        <taxon>Pseudomonadati</taxon>
        <taxon>Bacteroidota</taxon>
        <taxon>Flavobacteriia</taxon>
        <taxon>Flavobacteriales</taxon>
        <taxon>Weeksellaceae</taxon>
        <taxon>Chryseobacterium group</taxon>
        <taxon>Chryseobacterium</taxon>
    </lineage>
</organism>
<proteinExistence type="predicted"/>
<dbReference type="AlphaFoldDB" id="A0A381FPT3"/>
<dbReference type="STRING" id="254.SAMN05421682_11397"/>
<evidence type="ECO:0000313" key="2">
    <source>
        <dbReference type="Proteomes" id="UP000254282"/>
    </source>
</evidence>
<dbReference type="PANTHER" id="PTHR43428">
    <property type="entry name" value="ARSENATE REDUCTASE"/>
    <property type="match status" value="1"/>
</dbReference>
<sequence length="210" mass="23933">MKQEIKERCEIISKNFKEISPERKILLEKLACHIQEKLNSGKEINLVYVCTHNSRRSHFGQVWAKVAADFYGFNINTFSAGTQATSFNQNAINALISSGFEVKKLDETQNPKYEVIFGENKSNLCFSKTIDDETLPKENFAAVMTCGDADENCPFISGCDLRIGTTYFDPKSYDNSILQDEKYTERSNQISMECLYVFSLIKKIIECNPN</sequence>
<dbReference type="Gene3D" id="3.40.50.2300">
    <property type="match status" value="1"/>
</dbReference>
<dbReference type="RefSeq" id="WP_115621519.1">
    <property type="nucleotide sequence ID" value="NZ_UFVR01000004.1"/>
</dbReference>